<dbReference type="AlphaFoldDB" id="A0A7K0KC11"/>
<comment type="caution">
    <text evidence="3">The sequence shown here is derived from an EMBL/GenBank/DDBJ whole genome shotgun (WGS) entry which is preliminary data.</text>
</comment>
<feature type="transmembrane region" description="Helical" evidence="1">
    <location>
        <begin position="103"/>
        <end position="124"/>
    </location>
</feature>
<keyword evidence="3" id="KW-0482">Metalloprotease</keyword>
<gene>
    <name evidence="3" type="ORF">FYJ73_01930</name>
</gene>
<proteinExistence type="predicted"/>
<dbReference type="GO" id="GO:0006508">
    <property type="term" value="P:proteolysis"/>
    <property type="evidence" value="ECO:0007669"/>
    <property type="project" value="UniProtKB-KW"/>
</dbReference>
<feature type="transmembrane region" description="Helical" evidence="1">
    <location>
        <begin position="28"/>
        <end position="52"/>
    </location>
</feature>
<feature type="transmembrane region" description="Helical" evidence="1">
    <location>
        <begin position="144"/>
        <end position="163"/>
    </location>
</feature>
<dbReference type="Pfam" id="PF02517">
    <property type="entry name" value="Rce1-like"/>
    <property type="match status" value="1"/>
</dbReference>
<evidence type="ECO:0000313" key="3">
    <source>
        <dbReference type="EMBL" id="MST83453.1"/>
    </source>
</evidence>
<evidence type="ECO:0000313" key="4">
    <source>
        <dbReference type="Proteomes" id="UP000438914"/>
    </source>
</evidence>
<keyword evidence="3" id="KW-0645">Protease</keyword>
<keyword evidence="1" id="KW-0472">Membrane</keyword>
<keyword evidence="3" id="KW-0378">Hydrolase</keyword>
<dbReference type="RefSeq" id="WP_154533026.1">
    <property type="nucleotide sequence ID" value="NZ_VUNG01000003.1"/>
</dbReference>
<feature type="transmembrane region" description="Helical" evidence="1">
    <location>
        <begin position="175"/>
        <end position="193"/>
    </location>
</feature>
<feature type="transmembrane region" description="Helical" evidence="1">
    <location>
        <begin position="199"/>
        <end position="220"/>
    </location>
</feature>
<evidence type="ECO:0000256" key="1">
    <source>
        <dbReference type="SAM" id="Phobius"/>
    </source>
</evidence>
<evidence type="ECO:0000259" key="2">
    <source>
        <dbReference type="Pfam" id="PF02517"/>
    </source>
</evidence>
<feature type="transmembrane region" description="Helical" evidence="1">
    <location>
        <begin position="227"/>
        <end position="246"/>
    </location>
</feature>
<keyword evidence="4" id="KW-1185">Reference proteome</keyword>
<name>A0A7K0KC11_9BACT</name>
<accession>A0A7K0KC11</accession>
<protein>
    <submittedName>
        <fullName evidence="3">CPBP family intramembrane metalloprotease</fullName>
    </submittedName>
</protein>
<dbReference type="InterPro" id="IPR003675">
    <property type="entry name" value="Rce1/LyrA-like_dom"/>
</dbReference>
<dbReference type="GO" id="GO:0008237">
    <property type="term" value="F:metallopeptidase activity"/>
    <property type="evidence" value="ECO:0007669"/>
    <property type="project" value="UniProtKB-KW"/>
</dbReference>
<feature type="transmembrane region" description="Helical" evidence="1">
    <location>
        <begin position="72"/>
        <end position="96"/>
    </location>
</feature>
<keyword evidence="1" id="KW-1133">Transmembrane helix</keyword>
<sequence length="254" mass="28279">MDTYSTVKAMIFSDGKSLQKKTIAVKGIVFYVKYFAITYPILATLAILAHLLKWDISDHIVNGVFREAIMGHPMNAILVIALFAPLLEEIVFRLWLSFSKKDIAVSSFCLCYLTLTFFQGTLVYPKLITYGLHGFTNSAFMTAIGSKILWSLLASGLTVAIFTKLQSRITPKVKDVAAAVSVLLFMLLHVTNYDLSLPLLPLAVIMCTPQLLLGITATYFRRRLGFFYGYLLHILVNFISVTGYLLNGQNVLGS</sequence>
<dbReference type="GO" id="GO:0004175">
    <property type="term" value="F:endopeptidase activity"/>
    <property type="evidence" value="ECO:0007669"/>
    <property type="project" value="UniProtKB-ARBA"/>
</dbReference>
<organism evidence="3 4">
    <name type="scientific">Hallella mizrahii</name>
    <dbReference type="NCBI Taxonomy" id="2606637"/>
    <lineage>
        <taxon>Bacteria</taxon>
        <taxon>Pseudomonadati</taxon>
        <taxon>Bacteroidota</taxon>
        <taxon>Bacteroidia</taxon>
        <taxon>Bacteroidales</taxon>
        <taxon>Prevotellaceae</taxon>
        <taxon>Hallella</taxon>
    </lineage>
</organism>
<dbReference type="EMBL" id="VUNG01000003">
    <property type="protein sequence ID" value="MST83453.1"/>
    <property type="molecule type" value="Genomic_DNA"/>
</dbReference>
<dbReference type="GO" id="GO:0080120">
    <property type="term" value="P:CAAX-box protein maturation"/>
    <property type="evidence" value="ECO:0007669"/>
    <property type="project" value="UniProtKB-ARBA"/>
</dbReference>
<dbReference type="Proteomes" id="UP000438914">
    <property type="component" value="Unassembled WGS sequence"/>
</dbReference>
<keyword evidence="1" id="KW-0812">Transmembrane</keyword>
<feature type="domain" description="CAAX prenyl protease 2/Lysostaphin resistance protein A-like" evidence="2">
    <location>
        <begin position="75"/>
        <end position="239"/>
    </location>
</feature>
<reference evidence="3 4" key="1">
    <citation type="submission" date="2019-08" db="EMBL/GenBank/DDBJ databases">
        <title>In-depth cultivation of the pig gut microbiome towards novel bacterial diversity and tailored functional studies.</title>
        <authorList>
            <person name="Wylensek D."/>
            <person name="Hitch T.C.A."/>
            <person name="Clavel T."/>
        </authorList>
    </citation>
    <scope>NUCLEOTIDE SEQUENCE [LARGE SCALE GENOMIC DNA]</scope>
    <source>
        <strain evidence="3 4">LKV-178-WT-2A</strain>
    </source>
</reference>